<protein>
    <recommendedName>
        <fullName evidence="5">Movement protein binding protein 2C</fullName>
    </recommendedName>
</protein>
<proteinExistence type="predicted"/>
<organism evidence="3 4">
    <name type="scientific">Hevea brasiliensis</name>
    <name type="common">Para rubber tree</name>
    <name type="synonym">Siphonia brasiliensis</name>
    <dbReference type="NCBI Taxonomy" id="3981"/>
    <lineage>
        <taxon>Eukaryota</taxon>
        <taxon>Viridiplantae</taxon>
        <taxon>Streptophyta</taxon>
        <taxon>Embryophyta</taxon>
        <taxon>Tracheophyta</taxon>
        <taxon>Spermatophyta</taxon>
        <taxon>Magnoliopsida</taxon>
        <taxon>eudicotyledons</taxon>
        <taxon>Gunneridae</taxon>
        <taxon>Pentapetalae</taxon>
        <taxon>rosids</taxon>
        <taxon>fabids</taxon>
        <taxon>Malpighiales</taxon>
        <taxon>Euphorbiaceae</taxon>
        <taxon>Crotonoideae</taxon>
        <taxon>Micrandreae</taxon>
        <taxon>Hevea</taxon>
    </lineage>
</organism>
<evidence type="ECO:0000313" key="3">
    <source>
        <dbReference type="EMBL" id="KAJ9163484.1"/>
    </source>
</evidence>
<sequence>MYDPQHFVDLQGNSNFLDPKSWLSGDDNSSPTLRRAQSQLSAHTSTSASTTAAAGNVDRVLYDNLVEMVPLVESLIDRKASSSFTRRGSIIYTKTPSRESLYKRTIDLKGRYPSQSLPPKKKKEHRDKDQSKNASNNQVADGFSIFSSRDLAAEKDLEELVRLREQIEDLQRKLLEKDELLKSAEISKNQMNVVYTTLDELKHEAAEKDSIIKSTQLQLSDAKIKLADKQAALEKIQWEAMTSNRKAEKLQEDLDSLQGGISSFTMLFEGLANNDSTVYAEDYDVKPRYLDYLPDIDDIDHKEMQKMEEARRAYVIAVTAAKEKQDEESIAAAASARLRLQSIVFKSNSMNAGKDFNNGQVSQAS</sequence>
<name>A0ABQ9LCR2_HEVBR</name>
<evidence type="ECO:0008006" key="5">
    <source>
        <dbReference type="Google" id="ProtNLM"/>
    </source>
</evidence>
<feature type="coiled-coil region" evidence="1">
    <location>
        <begin position="219"/>
        <end position="253"/>
    </location>
</feature>
<dbReference type="EMBL" id="JARPOI010000013">
    <property type="protein sequence ID" value="KAJ9163484.1"/>
    <property type="molecule type" value="Genomic_DNA"/>
</dbReference>
<keyword evidence="1" id="KW-0175">Coiled coil</keyword>
<evidence type="ECO:0000313" key="4">
    <source>
        <dbReference type="Proteomes" id="UP001174677"/>
    </source>
</evidence>
<evidence type="ECO:0000256" key="2">
    <source>
        <dbReference type="SAM" id="MobiDB-lite"/>
    </source>
</evidence>
<gene>
    <name evidence="3" type="ORF">P3X46_023146</name>
</gene>
<feature type="region of interest" description="Disordered" evidence="2">
    <location>
        <begin position="103"/>
        <end position="139"/>
    </location>
</feature>
<dbReference type="InterPro" id="IPR040289">
    <property type="entry name" value="MBP2C"/>
</dbReference>
<feature type="coiled-coil region" evidence="1">
    <location>
        <begin position="153"/>
        <end position="187"/>
    </location>
</feature>
<dbReference type="Proteomes" id="UP001174677">
    <property type="component" value="Chromosome 13"/>
</dbReference>
<keyword evidence="4" id="KW-1185">Reference proteome</keyword>
<evidence type="ECO:0000256" key="1">
    <source>
        <dbReference type="SAM" id="Coils"/>
    </source>
</evidence>
<accession>A0ABQ9LCR2</accession>
<dbReference type="PANTHER" id="PTHR35502:SF2">
    <property type="entry name" value="PROTEIN MICROTUBULE BINDING PROTEIN 2C"/>
    <property type="match status" value="1"/>
</dbReference>
<reference evidence="3" key="1">
    <citation type="journal article" date="2023" name="Plant Biotechnol. J.">
        <title>Chromosome-level wild Hevea brasiliensis genome provides new tools for genomic-assisted breeding and valuable loci to elevate rubber yield.</title>
        <authorList>
            <person name="Cheng H."/>
            <person name="Song X."/>
            <person name="Hu Y."/>
            <person name="Wu T."/>
            <person name="Yang Q."/>
            <person name="An Z."/>
            <person name="Feng S."/>
            <person name="Deng Z."/>
            <person name="Wu W."/>
            <person name="Zeng X."/>
            <person name="Tu M."/>
            <person name="Wang X."/>
            <person name="Huang H."/>
        </authorList>
    </citation>
    <scope>NUCLEOTIDE SEQUENCE</scope>
    <source>
        <strain evidence="3">MT/VB/25A 57/8</strain>
    </source>
</reference>
<dbReference type="PANTHER" id="PTHR35502">
    <property type="entry name" value="PROTEIN MICROTUBULE BINDING PROTEIN 2C"/>
    <property type="match status" value="1"/>
</dbReference>
<comment type="caution">
    <text evidence="3">The sequence shown here is derived from an EMBL/GenBank/DDBJ whole genome shotgun (WGS) entry which is preliminary data.</text>
</comment>